<dbReference type="Gene3D" id="1.10.3470.10">
    <property type="entry name" value="ABC transporter involved in vitamin B12 uptake, BtuC"/>
    <property type="match status" value="1"/>
</dbReference>
<evidence type="ECO:0000256" key="3">
    <source>
        <dbReference type="ARBA" id="ARBA00022448"/>
    </source>
</evidence>
<evidence type="ECO:0000256" key="8">
    <source>
        <dbReference type="SAM" id="Phobius"/>
    </source>
</evidence>
<feature type="transmembrane region" description="Helical" evidence="8">
    <location>
        <begin position="20"/>
        <end position="50"/>
    </location>
</feature>
<dbReference type="GO" id="GO:0033214">
    <property type="term" value="P:siderophore-iron import into cell"/>
    <property type="evidence" value="ECO:0007669"/>
    <property type="project" value="TreeGrafter"/>
</dbReference>
<feature type="transmembrane region" description="Helical" evidence="8">
    <location>
        <begin position="253"/>
        <end position="276"/>
    </location>
</feature>
<proteinExistence type="inferred from homology"/>
<dbReference type="Proteomes" id="UP000346198">
    <property type="component" value="Unassembled WGS sequence"/>
</dbReference>
<dbReference type="Pfam" id="PF01032">
    <property type="entry name" value="FecCD"/>
    <property type="match status" value="1"/>
</dbReference>
<dbReference type="PANTHER" id="PTHR30472">
    <property type="entry name" value="FERRIC ENTEROBACTIN TRANSPORT SYSTEM PERMEASE PROTEIN"/>
    <property type="match status" value="1"/>
</dbReference>
<evidence type="ECO:0000256" key="7">
    <source>
        <dbReference type="ARBA" id="ARBA00023136"/>
    </source>
</evidence>
<gene>
    <name evidence="9" type="primary">hmuU_1</name>
    <name evidence="9" type="ORF">SCARR_02001</name>
</gene>
<keyword evidence="6 8" id="KW-1133">Transmembrane helix</keyword>
<organism evidence="9 10">
    <name type="scientific">Pontiella sulfatireligans</name>
    <dbReference type="NCBI Taxonomy" id="2750658"/>
    <lineage>
        <taxon>Bacteria</taxon>
        <taxon>Pseudomonadati</taxon>
        <taxon>Kiritimatiellota</taxon>
        <taxon>Kiritimatiellia</taxon>
        <taxon>Kiritimatiellales</taxon>
        <taxon>Pontiellaceae</taxon>
        <taxon>Pontiella</taxon>
    </lineage>
</organism>
<dbReference type="GO" id="GO:0022857">
    <property type="term" value="F:transmembrane transporter activity"/>
    <property type="evidence" value="ECO:0007669"/>
    <property type="project" value="InterPro"/>
</dbReference>
<evidence type="ECO:0000256" key="4">
    <source>
        <dbReference type="ARBA" id="ARBA00022475"/>
    </source>
</evidence>
<feature type="transmembrane region" description="Helical" evidence="8">
    <location>
        <begin position="288"/>
        <end position="306"/>
    </location>
</feature>
<feature type="transmembrane region" description="Helical" evidence="8">
    <location>
        <begin position="161"/>
        <end position="182"/>
    </location>
</feature>
<evidence type="ECO:0000256" key="5">
    <source>
        <dbReference type="ARBA" id="ARBA00022692"/>
    </source>
</evidence>
<keyword evidence="3" id="KW-0813">Transport</keyword>
<feature type="transmembrane region" description="Helical" evidence="8">
    <location>
        <begin position="318"/>
        <end position="338"/>
    </location>
</feature>
<evidence type="ECO:0000313" key="10">
    <source>
        <dbReference type="Proteomes" id="UP000346198"/>
    </source>
</evidence>
<dbReference type="SUPFAM" id="SSF81345">
    <property type="entry name" value="ABC transporter involved in vitamin B12 uptake, BtuC"/>
    <property type="match status" value="1"/>
</dbReference>
<keyword evidence="4" id="KW-1003">Cell membrane</keyword>
<evidence type="ECO:0000256" key="2">
    <source>
        <dbReference type="ARBA" id="ARBA00007935"/>
    </source>
</evidence>
<dbReference type="RefSeq" id="WP_136061401.1">
    <property type="nucleotide sequence ID" value="NZ_CAAHFH010000001.1"/>
</dbReference>
<keyword evidence="7 8" id="KW-0472">Membrane</keyword>
<protein>
    <submittedName>
        <fullName evidence="9">Hemin transport system permease protein HmuU</fullName>
    </submittedName>
</protein>
<dbReference type="AlphaFoldDB" id="A0A6C2UKL1"/>
<name>A0A6C2UKL1_9BACT</name>
<feature type="transmembrane region" description="Helical" evidence="8">
    <location>
        <begin position="104"/>
        <end position="123"/>
    </location>
</feature>
<dbReference type="FunFam" id="1.10.3470.10:FF:000001">
    <property type="entry name" value="Vitamin B12 ABC transporter permease BtuC"/>
    <property type="match status" value="1"/>
</dbReference>
<dbReference type="PANTHER" id="PTHR30472:SF25">
    <property type="entry name" value="ABC TRANSPORTER PERMEASE PROTEIN MJ0876-RELATED"/>
    <property type="match status" value="1"/>
</dbReference>
<reference evidence="9 10" key="1">
    <citation type="submission" date="2019-04" db="EMBL/GenBank/DDBJ databases">
        <authorList>
            <person name="Van Vliet M D."/>
        </authorList>
    </citation>
    <scope>NUCLEOTIDE SEQUENCE [LARGE SCALE GENOMIC DNA]</scope>
    <source>
        <strain evidence="9 10">F21</strain>
    </source>
</reference>
<evidence type="ECO:0000256" key="1">
    <source>
        <dbReference type="ARBA" id="ARBA00004651"/>
    </source>
</evidence>
<comment type="similarity">
    <text evidence="2">Belongs to the binding-protein-dependent transport system permease family. FecCD subfamily.</text>
</comment>
<dbReference type="InterPro" id="IPR037294">
    <property type="entry name" value="ABC_BtuC-like"/>
</dbReference>
<dbReference type="GO" id="GO:0005886">
    <property type="term" value="C:plasma membrane"/>
    <property type="evidence" value="ECO:0007669"/>
    <property type="project" value="UniProtKB-SubCell"/>
</dbReference>
<dbReference type="InterPro" id="IPR000522">
    <property type="entry name" value="ABC_transptr_permease_BtuC"/>
</dbReference>
<feature type="transmembrane region" description="Helical" evidence="8">
    <location>
        <begin position="70"/>
        <end position="92"/>
    </location>
</feature>
<comment type="subcellular location">
    <subcellularLocation>
        <location evidence="1">Cell membrane</location>
        <topology evidence="1">Multi-pass membrane protein</topology>
    </subcellularLocation>
</comment>
<dbReference type="CDD" id="cd06550">
    <property type="entry name" value="TM_ABC_iron-siderophores_like"/>
    <property type="match status" value="1"/>
</dbReference>
<accession>A0A6C2UKL1</accession>
<keyword evidence="5 8" id="KW-0812">Transmembrane</keyword>
<evidence type="ECO:0000313" key="9">
    <source>
        <dbReference type="EMBL" id="VGO19941.1"/>
    </source>
</evidence>
<feature type="transmembrane region" description="Helical" evidence="8">
    <location>
        <begin position="129"/>
        <end position="149"/>
    </location>
</feature>
<sequence>MHLSHTEIPEEYRLYIRRKVVFIIGAALLLVAMLVLSLALGAADLSLLAVCRSLLGLGEDDRVEMIVWNIRLPQALAALVAGAGLAGAGTAMQSVLRNPLGSPFTLGISHAAAFGAALSIVLFPGSRPGTTSVSALVCSMVVAVLIIVITRYRGATPETMVLAGVALGTLFTAGTMVLQFFADDAELASMVFWTFGDTARVDGGELAIMSGTVAAGSLFFLANSWNYNAIEAGDETAMGLGVRTGYVRVCGMLTASLLTAVLISFIGIIGFVGLVVPHMARRIVGADHRFLLPASILMGGLLLLASDTAARLLLAPHILPVSVLTSFLGAPVFFWLIIRRSRR</sequence>
<keyword evidence="10" id="KW-1185">Reference proteome</keyword>
<evidence type="ECO:0000256" key="6">
    <source>
        <dbReference type="ARBA" id="ARBA00022989"/>
    </source>
</evidence>
<dbReference type="EMBL" id="CAAHFH010000001">
    <property type="protein sequence ID" value="VGO19941.1"/>
    <property type="molecule type" value="Genomic_DNA"/>
</dbReference>